<proteinExistence type="predicted"/>
<dbReference type="EMBL" id="KL647944">
    <property type="protein sequence ID" value="KEY72975.1"/>
    <property type="molecule type" value="Genomic_DNA"/>
</dbReference>
<keyword evidence="2" id="KW-1185">Reference proteome</keyword>
<dbReference type="AlphaFoldDB" id="A0A084B5Z6"/>
<organism evidence="1 2">
    <name type="scientific">Stachybotrys chartarum (strain CBS 109288 / IBT 7711)</name>
    <name type="common">Toxic black mold</name>
    <name type="synonym">Stilbospora chartarum</name>
    <dbReference type="NCBI Taxonomy" id="1280523"/>
    <lineage>
        <taxon>Eukaryota</taxon>
        <taxon>Fungi</taxon>
        <taxon>Dikarya</taxon>
        <taxon>Ascomycota</taxon>
        <taxon>Pezizomycotina</taxon>
        <taxon>Sordariomycetes</taxon>
        <taxon>Hypocreomycetidae</taxon>
        <taxon>Hypocreales</taxon>
        <taxon>Stachybotryaceae</taxon>
        <taxon>Stachybotrys</taxon>
    </lineage>
</organism>
<evidence type="ECO:0000313" key="1">
    <source>
        <dbReference type="EMBL" id="KEY72975.1"/>
    </source>
</evidence>
<name>A0A084B5Z6_STACB</name>
<dbReference type="Proteomes" id="UP000028045">
    <property type="component" value="Unassembled WGS sequence"/>
</dbReference>
<evidence type="ECO:0000313" key="2">
    <source>
        <dbReference type="Proteomes" id="UP000028045"/>
    </source>
</evidence>
<protein>
    <submittedName>
        <fullName evidence="1">Uncharacterized protein</fullName>
    </submittedName>
</protein>
<sequence>MIIHPVLQRDNEDFATIGIFSTLRWLNLSSADHGLSGEITLGSSYSPIDGHFSATIPFSKYPVTAEHVLWLNEDDQWVSNMVVGMTKRFDAVKYQDLLTQPVDPEHTAVQTLNHLAIRCKATCTRYGYLQIEAETVICRFSFSNNGTDVEIMPISWEIHGGLGVMSTNVALWWLCMMAAKDAAKSKSGVRSTSRSALSADGLI</sequence>
<dbReference type="HOGENOM" id="CLU_1349682_0_0_1"/>
<gene>
    <name evidence="1" type="ORF">S7711_10867</name>
</gene>
<accession>A0A084B5Z6</accession>
<reference evidence="1 2" key="1">
    <citation type="journal article" date="2014" name="BMC Genomics">
        <title>Comparative genome sequencing reveals chemotype-specific gene clusters in the toxigenic black mold Stachybotrys.</title>
        <authorList>
            <person name="Semeiks J."/>
            <person name="Borek D."/>
            <person name="Otwinowski Z."/>
            <person name="Grishin N.V."/>
        </authorList>
    </citation>
    <scope>NUCLEOTIDE SEQUENCE [LARGE SCALE GENOMIC DNA]</scope>
    <source>
        <strain evidence="2">CBS 109288 / IBT 7711</strain>
    </source>
</reference>